<dbReference type="GO" id="GO:0080146">
    <property type="term" value="F:L-cysteine desulfhydrase activity"/>
    <property type="evidence" value="ECO:0007669"/>
    <property type="project" value="TreeGrafter"/>
</dbReference>
<dbReference type="PIRSF" id="PIRSF006054">
    <property type="entry name" value="UCP006054"/>
    <property type="match status" value="1"/>
</dbReference>
<dbReference type="InterPro" id="IPR005130">
    <property type="entry name" value="Ser_deHydtase-like_asu"/>
</dbReference>
<dbReference type="PANTHER" id="PTHR30501:SF2">
    <property type="entry name" value="UPF0597 PROTEIN YHAM"/>
    <property type="match status" value="1"/>
</dbReference>
<sequence>MNKEVYINLLKNEVVLALGCTEPIAIAYATAKAKEVLKEKVESIELNLSANIIKNALGVGIPGTDNIGIDIAAALGAIGGDADAGLEVLKNIRKDHVKDAKLMVESNKIKTKIKDISDKLYIEVICKSKNHMAMVIIKSCHDNIVRIELDEKILFDKINEENSCNENDMSKEITIEGIYNFAKTIDYEDIKFLLQGAIVNKKVSQEGLSGNYGLSIGKTINEDNELSLSNSIETKMISGTAAASDARMAGCSLPIMATAGSGNQGITATMPSVVLVEELGKSDEELARALAISNLVTIHLKSFIGRLSPLCGAGIAAATGSSAAIAYLLGGSLENIKCSIQNMIGNVSGMICDGANGTCALKIATGIGGAIQCAKLGMNKITPKVTDGIVNEDVEITIKNLGVLGNKAMNNTDNVILDIMLAQ</sequence>
<dbReference type="PANTHER" id="PTHR30501">
    <property type="entry name" value="UPF0597 PROTEIN YHAM"/>
    <property type="match status" value="1"/>
</dbReference>
<gene>
    <name evidence="3" type="ORF">SAMN04488528_100298</name>
</gene>
<keyword evidence="4" id="KW-1185">Reference proteome</keyword>
<dbReference type="Proteomes" id="UP000198619">
    <property type="component" value="Unassembled WGS sequence"/>
</dbReference>
<dbReference type="OrthoDB" id="41906at2"/>
<dbReference type="HAMAP" id="MF_01845">
    <property type="entry name" value="UPF0597"/>
    <property type="match status" value="1"/>
</dbReference>
<comment type="similarity">
    <text evidence="1">Belongs to the UPF0597 family.</text>
</comment>
<evidence type="ECO:0000259" key="2">
    <source>
        <dbReference type="Pfam" id="PF03313"/>
    </source>
</evidence>
<name>A0A1I0VIM5_9CLOT</name>
<dbReference type="AlphaFoldDB" id="A0A1I0VIM5"/>
<dbReference type="Pfam" id="PF03313">
    <property type="entry name" value="SDH_alpha"/>
    <property type="match status" value="1"/>
</dbReference>
<organism evidence="3 4">
    <name type="scientific">Clostridium frigidicarnis</name>
    <dbReference type="NCBI Taxonomy" id="84698"/>
    <lineage>
        <taxon>Bacteria</taxon>
        <taxon>Bacillati</taxon>
        <taxon>Bacillota</taxon>
        <taxon>Clostridia</taxon>
        <taxon>Eubacteriales</taxon>
        <taxon>Clostridiaceae</taxon>
        <taxon>Clostridium</taxon>
    </lineage>
</organism>
<dbReference type="RefSeq" id="WP_090038240.1">
    <property type="nucleotide sequence ID" value="NZ_FOKI01000002.1"/>
</dbReference>
<evidence type="ECO:0000313" key="4">
    <source>
        <dbReference type="Proteomes" id="UP000198619"/>
    </source>
</evidence>
<dbReference type="GO" id="GO:0019450">
    <property type="term" value="P:L-cysteine catabolic process to pyruvate"/>
    <property type="evidence" value="ECO:0007669"/>
    <property type="project" value="TreeGrafter"/>
</dbReference>
<accession>A0A1I0VIM5</accession>
<dbReference type="STRING" id="84698.SAMN04488528_100298"/>
<protein>
    <recommendedName>
        <fullName evidence="1">UPF0597 protein SAMN04488528_100298</fullName>
    </recommendedName>
</protein>
<dbReference type="EMBL" id="FOKI01000002">
    <property type="protein sequence ID" value="SFA76181.1"/>
    <property type="molecule type" value="Genomic_DNA"/>
</dbReference>
<dbReference type="InterPro" id="IPR021144">
    <property type="entry name" value="UPF0597"/>
</dbReference>
<feature type="domain" description="Serine dehydratase-like alpha subunit" evidence="2">
    <location>
        <begin position="84"/>
        <end position="417"/>
    </location>
</feature>
<evidence type="ECO:0000256" key="1">
    <source>
        <dbReference type="HAMAP-Rule" id="MF_01845"/>
    </source>
</evidence>
<evidence type="ECO:0000313" key="3">
    <source>
        <dbReference type="EMBL" id="SFA76181.1"/>
    </source>
</evidence>
<reference evidence="3 4" key="1">
    <citation type="submission" date="2016-10" db="EMBL/GenBank/DDBJ databases">
        <authorList>
            <person name="de Groot N.N."/>
        </authorList>
    </citation>
    <scope>NUCLEOTIDE SEQUENCE [LARGE SCALE GENOMIC DNA]</scope>
    <source>
        <strain evidence="3 4">DSM 12271</strain>
    </source>
</reference>
<proteinExistence type="inferred from homology"/>